<dbReference type="AlphaFoldDB" id="A0A1C3NVC1"/>
<evidence type="ECO:0000313" key="2">
    <source>
        <dbReference type="Proteomes" id="UP000199013"/>
    </source>
</evidence>
<keyword evidence="2" id="KW-1185">Reference proteome</keyword>
<dbReference type="Pfam" id="PF20544">
    <property type="entry name" value="DUF6758"/>
    <property type="match status" value="1"/>
</dbReference>
<sequence length="206" mass="22118">MTTSPACPRCLRTLRPPDLWNNQWRCEEHGEVAPYRVAASSREQALLFLAHAATAPVWVPWPMPVHWFGSGVAWAGDERTGPRATAFAAGGPSPLGGPAELVIIAEEPGTGLGARLAGLPGTDPERIGGKPEEKIEAAGHPTALWPVLCPPDRAVFVGEACGVWLWVVLWPADAATLLLEHLVLWDLRTTETLATCLLFGTESTHL</sequence>
<reference evidence="2" key="1">
    <citation type="submission" date="2016-02" db="EMBL/GenBank/DDBJ databases">
        <authorList>
            <person name="Wibberg D."/>
        </authorList>
    </citation>
    <scope>NUCLEOTIDE SEQUENCE [LARGE SCALE GENOMIC DNA]</scope>
</reference>
<protein>
    <recommendedName>
        <fullName evidence="3">Phosphotransacetylase</fullName>
    </recommendedName>
</protein>
<gene>
    <name evidence="1" type="ORF">FDG2_1315</name>
</gene>
<proteinExistence type="predicted"/>
<evidence type="ECO:0000313" key="1">
    <source>
        <dbReference type="EMBL" id="SBW19389.1"/>
    </source>
</evidence>
<name>A0A1C3NVC1_9ACTN</name>
<evidence type="ECO:0008006" key="3">
    <source>
        <dbReference type="Google" id="ProtNLM"/>
    </source>
</evidence>
<accession>A0A1C3NVC1</accession>
<organism evidence="1 2">
    <name type="scientific">Candidatus Protofrankia californiensis</name>
    <dbReference type="NCBI Taxonomy" id="1839754"/>
    <lineage>
        <taxon>Bacteria</taxon>
        <taxon>Bacillati</taxon>
        <taxon>Actinomycetota</taxon>
        <taxon>Actinomycetes</taxon>
        <taxon>Frankiales</taxon>
        <taxon>Frankiaceae</taxon>
        <taxon>Protofrankia</taxon>
    </lineage>
</organism>
<dbReference type="Proteomes" id="UP000199013">
    <property type="component" value="Unassembled WGS sequence"/>
</dbReference>
<dbReference type="EMBL" id="FLUV01000550">
    <property type="protein sequence ID" value="SBW19389.1"/>
    <property type="molecule type" value="Genomic_DNA"/>
</dbReference>
<dbReference type="InterPro" id="IPR046646">
    <property type="entry name" value="DUF6758"/>
</dbReference>